<protein>
    <submittedName>
        <fullName evidence="1">Uncharacterized protein</fullName>
    </submittedName>
</protein>
<organism evidence="1 2">
    <name type="scientific">Acinetobacter thutiue</name>
    <dbReference type="NCBI Taxonomy" id="2998078"/>
    <lineage>
        <taxon>Bacteria</taxon>
        <taxon>Pseudomonadati</taxon>
        <taxon>Pseudomonadota</taxon>
        <taxon>Gammaproteobacteria</taxon>
        <taxon>Moraxellales</taxon>
        <taxon>Moraxellaceae</taxon>
        <taxon>Acinetobacter</taxon>
    </lineage>
</organism>
<evidence type="ECO:0000313" key="2">
    <source>
        <dbReference type="Proteomes" id="UP001168524"/>
    </source>
</evidence>
<name>A0ABT7WS70_9GAMM</name>
<sequence length="329" mass="38245">MNQILPPISNNWSSFSQMTQNICIHPNDQQQVAILAQTQKALVRMERDSFKIFADKKRTKFSPECIAFFRLIPSIAQLRFCLDQTIEINSYIRVIFEELSHPMHEQFLTGFHTYLDTEYYLNTIDRIKSAVIQNKCALKSLKKVALIKDQVSKQKKNFSQLLIKHQELNCFLIELPFEQNSAALWGESLDSSEKNTILFLKKYLKNIHAATIFDQKLCDIQWRIIKNFNGKLTGQILIYLVNINVDCQPAFQEIWTNTTKEGLASYSPISLFYITPLTCYMGNGVALKEWKEKLDLLQIPLEFYSYKANGISFEWKSYTGNLYALKSKD</sequence>
<gene>
    <name evidence="1" type="ORF">QTA56_14385</name>
</gene>
<accession>A0ABT7WS70</accession>
<proteinExistence type="predicted"/>
<keyword evidence="2" id="KW-1185">Reference proteome</keyword>
<evidence type="ECO:0000313" key="1">
    <source>
        <dbReference type="EMBL" id="MDN0015409.1"/>
    </source>
</evidence>
<dbReference type="RefSeq" id="WP_267981695.1">
    <property type="nucleotide sequence ID" value="NZ_JAPQKF010000008.1"/>
</dbReference>
<comment type="caution">
    <text evidence="1">The sequence shown here is derived from an EMBL/GenBank/DDBJ whole genome shotgun (WGS) entry which is preliminary data.</text>
</comment>
<dbReference type="EMBL" id="JAUDZE010000008">
    <property type="protein sequence ID" value="MDN0015409.1"/>
    <property type="molecule type" value="Genomic_DNA"/>
</dbReference>
<reference evidence="1" key="1">
    <citation type="submission" date="2023-06" db="EMBL/GenBank/DDBJ databases">
        <title>Two novel species of Acinetobacter isolated from motorbike repairing workshop in Vietnam.</title>
        <authorList>
            <person name="Le N.T.T."/>
        </authorList>
    </citation>
    <scope>NUCLEOTIDE SEQUENCE</scope>
    <source>
        <strain evidence="1">VNH17</strain>
    </source>
</reference>
<dbReference type="Proteomes" id="UP001168524">
    <property type="component" value="Unassembled WGS sequence"/>
</dbReference>